<evidence type="ECO:0000313" key="3">
    <source>
        <dbReference type="Proteomes" id="UP000000759"/>
    </source>
</evidence>
<evidence type="ECO:0000256" key="1">
    <source>
        <dbReference type="SAM" id="MobiDB-lite"/>
    </source>
</evidence>
<dbReference type="RefSeq" id="XP_002184415.1">
    <property type="nucleotide sequence ID" value="XM_002184379.1"/>
</dbReference>
<feature type="compositionally biased region" description="Polar residues" evidence="1">
    <location>
        <begin position="82"/>
        <end position="99"/>
    </location>
</feature>
<dbReference type="AlphaFoldDB" id="B7GB72"/>
<reference evidence="3" key="2">
    <citation type="submission" date="2008-08" db="EMBL/GenBank/DDBJ databases">
        <authorList>
            <consortium name="Diatom Consortium"/>
            <person name="Grigoriev I."/>
            <person name="Grimwood J."/>
            <person name="Kuo A."/>
            <person name="Otillar R.P."/>
            <person name="Salamov A."/>
            <person name="Detter J.C."/>
            <person name="Lindquist E."/>
            <person name="Shapiro H."/>
            <person name="Lucas S."/>
            <person name="Glavina del Rio T."/>
            <person name="Pitluck S."/>
            <person name="Rokhsar D."/>
            <person name="Bowler C."/>
        </authorList>
    </citation>
    <scope>GENOME REANNOTATION</scope>
    <source>
        <strain evidence="3">CCAP 1055/1</strain>
    </source>
</reference>
<dbReference type="KEGG" id="pti:PHATRDRAFT_49607"/>
<evidence type="ECO:0000313" key="2">
    <source>
        <dbReference type="EMBL" id="EEC44164.1"/>
    </source>
</evidence>
<feature type="region of interest" description="Disordered" evidence="1">
    <location>
        <begin position="194"/>
        <end position="217"/>
    </location>
</feature>
<feature type="compositionally biased region" description="Polar residues" evidence="1">
    <location>
        <begin position="318"/>
        <end position="330"/>
    </location>
</feature>
<gene>
    <name evidence="2" type="ORF">PHATRDRAFT_49607</name>
</gene>
<dbReference type="Proteomes" id="UP000000759">
    <property type="component" value="Chromosome 23"/>
</dbReference>
<feature type="region of interest" description="Disordered" evidence="1">
    <location>
        <begin position="82"/>
        <end position="164"/>
    </location>
</feature>
<keyword evidence="3" id="KW-1185">Reference proteome</keyword>
<sequence>MEHGRVLPRRQSMGDIPTSSFRTGVAYGPVYFADFDSNLGANTDRIETLNITPRSRRVQAFRRKSTPAVSAAELDCPSFLLQSTPGQRKDTPNQITKETCSPAGRKDPTCFTTTRLHNLDHKQTNKRNSTRGRSSEQKKVSPHVKRRSSPAAQQGQRHKRERSATKLCLSVPHGLVERPQVTKCHELDISFEKYNESQEQKPKTPRKTMQKNPPNTTSLASLYRINRRHSMDSSGATQLSSAEQNPRNAPRRNSVEVAAMNTLLELVEIVAQSNGLPATNHVHSRRKDQTINASSRTLPGDMPNFPVTLKKFDRVKTSESPPLSEAQTSLAEAREKRNRHRISKSSAAAAAVLDSLSTPQRRMSSTNAAQPIRRLERNTLRGQRRQSLQHYGLKSLEPSDTFRALNDVKTIASKKSPKMCREKEKRSSVRASNLFTSKIAKSNLNAFPVVSPDRQRPGRQNPSVKMQESSSYGVSGSAGISAKISPAMERKPAKISSMIVEGHSFKQSGSELKRARNVKPKRRGSLSSGVDSDTKSVVPSLSRMRSRQSSSTKVTPQSDVRRRMVDFGW</sequence>
<dbReference type="HOGENOM" id="CLU_820062_0_0_1"/>
<feature type="compositionally biased region" description="Low complexity" evidence="1">
    <location>
        <begin position="540"/>
        <end position="551"/>
    </location>
</feature>
<feature type="region of interest" description="Disordered" evidence="1">
    <location>
        <begin position="506"/>
        <end position="569"/>
    </location>
</feature>
<dbReference type="EMBL" id="CM000625">
    <property type="protein sequence ID" value="EEC44164.1"/>
    <property type="molecule type" value="Genomic_DNA"/>
</dbReference>
<feature type="region of interest" description="Disordered" evidence="1">
    <location>
        <begin position="279"/>
        <end position="391"/>
    </location>
</feature>
<name>B7GB72_PHATC</name>
<reference evidence="2 3" key="1">
    <citation type="journal article" date="2008" name="Nature">
        <title>The Phaeodactylum genome reveals the evolutionary history of diatom genomes.</title>
        <authorList>
            <person name="Bowler C."/>
            <person name="Allen A.E."/>
            <person name="Badger J.H."/>
            <person name="Grimwood J."/>
            <person name="Jabbari K."/>
            <person name="Kuo A."/>
            <person name="Maheswari U."/>
            <person name="Martens C."/>
            <person name="Maumus F."/>
            <person name="Otillar R.P."/>
            <person name="Rayko E."/>
            <person name="Salamov A."/>
            <person name="Vandepoele K."/>
            <person name="Beszteri B."/>
            <person name="Gruber A."/>
            <person name="Heijde M."/>
            <person name="Katinka M."/>
            <person name="Mock T."/>
            <person name="Valentin K."/>
            <person name="Verret F."/>
            <person name="Berges J.A."/>
            <person name="Brownlee C."/>
            <person name="Cadoret J.P."/>
            <person name="Chiovitti A."/>
            <person name="Choi C.J."/>
            <person name="Coesel S."/>
            <person name="De Martino A."/>
            <person name="Detter J.C."/>
            <person name="Durkin C."/>
            <person name="Falciatore A."/>
            <person name="Fournet J."/>
            <person name="Haruta M."/>
            <person name="Huysman M.J."/>
            <person name="Jenkins B.D."/>
            <person name="Jiroutova K."/>
            <person name="Jorgensen R.E."/>
            <person name="Joubert Y."/>
            <person name="Kaplan A."/>
            <person name="Kroger N."/>
            <person name="Kroth P.G."/>
            <person name="La Roche J."/>
            <person name="Lindquist E."/>
            <person name="Lommer M."/>
            <person name="Martin-Jezequel V."/>
            <person name="Lopez P.J."/>
            <person name="Lucas S."/>
            <person name="Mangogna M."/>
            <person name="McGinnis K."/>
            <person name="Medlin L.K."/>
            <person name="Montsant A."/>
            <person name="Oudot-Le Secq M.P."/>
            <person name="Napoli C."/>
            <person name="Obornik M."/>
            <person name="Parker M.S."/>
            <person name="Petit J.L."/>
            <person name="Porcel B.M."/>
            <person name="Poulsen N."/>
            <person name="Robison M."/>
            <person name="Rychlewski L."/>
            <person name="Rynearson T.A."/>
            <person name="Schmutz J."/>
            <person name="Shapiro H."/>
            <person name="Siaut M."/>
            <person name="Stanley M."/>
            <person name="Sussman M.R."/>
            <person name="Taylor A.R."/>
            <person name="Vardi A."/>
            <person name="von Dassow P."/>
            <person name="Vyverman W."/>
            <person name="Willis A."/>
            <person name="Wyrwicz L.S."/>
            <person name="Rokhsar D.S."/>
            <person name="Weissenbach J."/>
            <person name="Armbrust E.V."/>
            <person name="Green B.R."/>
            <person name="Van de Peer Y."/>
            <person name="Grigoriev I.V."/>
        </authorList>
    </citation>
    <scope>NUCLEOTIDE SEQUENCE [LARGE SCALE GENOMIC DNA]</scope>
    <source>
        <strain evidence="2 3">CCAP 1055/1</strain>
    </source>
</reference>
<feature type="compositionally biased region" description="Basic residues" evidence="1">
    <location>
        <begin position="515"/>
        <end position="524"/>
    </location>
</feature>
<feature type="compositionally biased region" description="Polar residues" evidence="1">
    <location>
        <begin position="525"/>
        <end position="539"/>
    </location>
</feature>
<feature type="region of interest" description="Disordered" evidence="1">
    <location>
        <begin position="230"/>
        <end position="251"/>
    </location>
</feature>
<dbReference type="PaxDb" id="2850-Phatr49607"/>
<feature type="compositionally biased region" description="Polar residues" evidence="1">
    <location>
        <begin position="358"/>
        <end position="369"/>
    </location>
</feature>
<feature type="compositionally biased region" description="Basic and acidic residues" evidence="1">
    <location>
        <begin position="559"/>
        <end position="569"/>
    </location>
</feature>
<dbReference type="GeneID" id="7198254"/>
<dbReference type="InParanoid" id="B7GB72"/>
<accession>B7GB72</accession>
<feature type="compositionally biased region" description="Low complexity" evidence="1">
    <location>
        <begin position="344"/>
        <end position="357"/>
    </location>
</feature>
<feature type="region of interest" description="Disordered" evidence="1">
    <location>
        <begin position="446"/>
        <end position="478"/>
    </location>
</feature>
<organism evidence="2 3">
    <name type="scientific">Phaeodactylum tricornutum (strain CCAP 1055/1)</name>
    <dbReference type="NCBI Taxonomy" id="556484"/>
    <lineage>
        <taxon>Eukaryota</taxon>
        <taxon>Sar</taxon>
        <taxon>Stramenopiles</taxon>
        <taxon>Ochrophyta</taxon>
        <taxon>Bacillariophyta</taxon>
        <taxon>Bacillariophyceae</taxon>
        <taxon>Bacillariophycidae</taxon>
        <taxon>Naviculales</taxon>
        <taxon>Phaeodactylaceae</taxon>
        <taxon>Phaeodactylum</taxon>
    </lineage>
</organism>
<proteinExistence type="predicted"/>
<feature type="compositionally biased region" description="Polar residues" evidence="1">
    <location>
        <begin position="458"/>
        <end position="474"/>
    </location>
</feature>
<feature type="compositionally biased region" description="Polar residues" evidence="1">
    <location>
        <begin position="232"/>
        <end position="247"/>
    </location>
</feature>
<protein>
    <submittedName>
        <fullName evidence="2">Uncharacterized protein</fullName>
    </submittedName>
</protein>